<protein>
    <recommendedName>
        <fullName evidence="1">GGDEF domain-containing protein</fullName>
    </recommendedName>
</protein>
<dbReference type="NCBIfam" id="TIGR00254">
    <property type="entry name" value="GGDEF"/>
    <property type="match status" value="1"/>
</dbReference>
<dbReference type="InterPro" id="IPR029787">
    <property type="entry name" value="Nucleotide_cyclase"/>
</dbReference>
<evidence type="ECO:0000259" key="1">
    <source>
        <dbReference type="PROSITE" id="PS50887"/>
    </source>
</evidence>
<dbReference type="PANTHER" id="PTHR46663:SF2">
    <property type="entry name" value="GGDEF DOMAIN-CONTAINING PROTEIN"/>
    <property type="match status" value="1"/>
</dbReference>
<dbReference type="PANTHER" id="PTHR46663">
    <property type="entry name" value="DIGUANYLATE CYCLASE DGCT-RELATED"/>
    <property type="match status" value="1"/>
</dbReference>
<dbReference type="Pfam" id="PF00990">
    <property type="entry name" value="GGDEF"/>
    <property type="match status" value="1"/>
</dbReference>
<dbReference type="SUPFAM" id="SSF55073">
    <property type="entry name" value="Nucleotide cyclase"/>
    <property type="match status" value="1"/>
</dbReference>
<gene>
    <name evidence="2" type="ORF">Tci_899620</name>
</gene>
<reference evidence="2" key="1">
    <citation type="journal article" date="2019" name="Sci. Rep.">
        <title>Draft genome of Tanacetum cinerariifolium, the natural source of mosquito coil.</title>
        <authorList>
            <person name="Yamashiro T."/>
            <person name="Shiraishi A."/>
            <person name="Satake H."/>
            <person name="Nakayama K."/>
        </authorList>
    </citation>
    <scope>NUCLEOTIDE SEQUENCE</scope>
</reference>
<sequence>DAGDQVLVWVAEQLKECLRPYDVLARMGGDEFVVVIDGLDFPEHAAKVAEKLIDRVSARRVVDGIEATLGASIGIAVKRAHGDRGQGFLYRLPAADQRDHGANPWLRGAVALESPGRRRCAFEPVHSVAGGNP</sequence>
<organism evidence="2">
    <name type="scientific">Tanacetum cinerariifolium</name>
    <name type="common">Dalmatian daisy</name>
    <name type="synonym">Chrysanthemum cinerariifolium</name>
    <dbReference type="NCBI Taxonomy" id="118510"/>
    <lineage>
        <taxon>Eukaryota</taxon>
        <taxon>Viridiplantae</taxon>
        <taxon>Streptophyta</taxon>
        <taxon>Embryophyta</taxon>
        <taxon>Tracheophyta</taxon>
        <taxon>Spermatophyta</taxon>
        <taxon>Magnoliopsida</taxon>
        <taxon>eudicotyledons</taxon>
        <taxon>Gunneridae</taxon>
        <taxon>Pentapetalae</taxon>
        <taxon>asterids</taxon>
        <taxon>campanulids</taxon>
        <taxon>Asterales</taxon>
        <taxon>Asteraceae</taxon>
        <taxon>Asteroideae</taxon>
        <taxon>Anthemideae</taxon>
        <taxon>Anthemidinae</taxon>
        <taxon>Tanacetum</taxon>
    </lineage>
</organism>
<name>A0A699V178_TANCI</name>
<feature type="non-terminal residue" evidence="2">
    <location>
        <position position="133"/>
    </location>
</feature>
<dbReference type="CDD" id="cd01949">
    <property type="entry name" value="GGDEF"/>
    <property type="match status" value="1"/>
</dbReference>
<accession>A0A699V178</accession>
<dbReference type="AlphaFoldDB" id="A0A699V178"/>
<proteinExistence type="predicted"/>
<dbReference type="EMBL" id="BKCJ011378673">
    <property type="protein sequence ID" value="GFD27651.1"/>
    <property type="molecule type" value="Genomic_DNA"/>
</dbReference>
<dbReference type="SMART" id="SM00267">
    <property type="entry name" value="GGDEF"/>
    <property type="match status" value="1"/>
</dbReference>
<dbReference type="InterPro" id="IPR052163">
    <property type="entry name" value="DGC-Regulatory_Protein"/>
</dbReference>
<dbReference type="InterPro" id="IPR043128">
    <property type="entry name" value="Rev_trsase/Diguanyl_cyclase"/>
</dbReference>
<evidence type="ECO:0000313" key="2">
    <source>
        <dbReference type="EMBL" id="GFD27651.1"/>
    </source>
</evidence>
<feature type="non-terminal residue" evidence="2">
    <location>
        <position position="1"/>
    </location>
</feature>
<dbReference type="InterPro" id="IPR000160">
    <property type="entry name" value="GGDEF_dom"/>
</dbReference>
<dbReference type="PROSITE" id="PS50887">
    <property type="entry name" value="GGDEF"/>
    <property type="match status" value="1"/>
</dbReference>
<dbReference type="Gene3D" id="3.30.70.270">
    <property type="match status" value="1"/>
</dbReference>
<comment type="caution">
    <text evidence="2">The sequence shown here is derived from an EMBL/GenBank/DDBJ whole genome shotgun (WGS) entry which is preliminary data.</text>
</comment>
<feature type="domain" description="GGDEF" evidence="1">
    <location>
        <begin position="1"/>
        <end position="115"/>
    </location>
</feature>